<feature type="transmembrane region" description="Helical" evidence="5">
    <location>
        <begin position="35"/>
        <end position="51"/>
    </location>
</feature>
<dbReference type="Gene3D" id="3.40.30.10">
    <property type="entry name" value="Glutaredoxin"/>
    <property type="match status" value="2"/>
</dbReference>
<keyword evidence="3" id="KW-0560">Oxidoreductase</keyword>
<keyword evidence="5" id="KW-0472">Membrane</keyword>
<dbReference type="RefSeq" id="XP_004027673.1">
    <property type="nucleotide sequence ID" value="XM_004027624.1"/>
</dbReference>
<dbReference type="OMA" id="NGSYMHP"/>
<evidence type="ECO:0000313" key="6">
    <source>
        <dbReference type="EMBL" id="EGR28328.1"/>
    </source>
</evidence>
<dbReference type="InterPro" id="IPR000889">
    <property type="entry name" value="Glutathione_peroxidase"/>
</dbReference>
<dbReference type="Proteomes" id="UP000008983">
    <property type="component" value="Unassembled WGS sequence"/>
</dbReference>
<organism evidence="6 7">
    <name type="scientific">Ichthyophthirius multifiliis</name>
    <name type="common">White spot disease agent</name>
    <name type="synonym">Ich</name>
    <dbReference type="NCBI Taxonomy" id="5932"/>
    <lineage>
        <taxon>Eukaryota</taxon>
        <taxon>Sar</taxon>
        <taxon>Alveolata</taxon>
        <taxon>Ciliophora</taxon>
        <taxon>Intramacronucleata</taxon>
        <taxon>Oligohymenophorea</taxon>
        <taxon>Hymenostomatida</taxon>
        <taxon>Ophryoglenina</taxon>
        <taxon>Ichthyophthirius</taxon>
    </lineage>
</organism>
<dbReference type="InParanoid" id="G0R2H8"/>
<keyword evidence="7" id="KW-1185">Reference proteome</keyword>
<accession>G0R2H8</accession>
<evidence type="ECO:0000256" key="2">
    <source>
        <dbReference type="ARBA" id="ARBA00022559"/>
    </source>
</evidence>
<dbReference type="STRING" id="857967.G0R2H8"/>
<dbReference type="EMBL" id="GL984262">
    <property type="protein sequence ID" value="EGR28328.1"/>
    <property type="molecule type" value="Genomic_DNA"/>
</dbReference>
<gene>
    <name evidence="6" type="ORF">IMG5_178250</name>
</gene>
<dbReference type="PANTHER" id="PTHR11592">
    <property type="entry name" value="GLUTATHIONE PEROXIDASE"/>
    <property type="match status" value="1"/>
</dbReference>
<evidence type="ECO:0008006" key="8">
    <source>
        <dbReference type="Google" id="ProtNLM"/>
    </source>
</evidence>
<evidence type="ECO:0000313" key="7">
    <source>
        <dbReference type="Proteomes" id="UP000008983"/>
    </source>
</evidence>
<keyword evidence="5" id="KW-1133">Transmembrane helix</keyword>
<proteinExistence type="inferred from homology"/>
<dbReference type="InterPro" id="IPR036249">
    <property type="entry name" value="Thioredoxin-like_sf"/>
</dbReference>
<name>G0R2H8_ICHMU</name>
<protein>
    <recommendedName>
        <fullName evidence="8">Glutathione peroxidase</fullName>
    </recommendedName>
</protein>
<dbReference type="GeneID" id="14904408"/>
<dbReference type="PANTHER" id="PTHR11592:SF78">
    <property type="entry name" value="GLUTATHIONE PEROXIDASE"/>
    <property type="match status" value="1"/>
</dbReference>
<evidence type="ECO:0000256" key="3">
    <source>
        <dbReference type="ARBA" id="ARBA00023002"/>
    </source>
</evidence>
<comment type="similarity">
    <text evidence="1">Belongs to the glutathione peroxidase family.</text>
</comment>
<keyword evidence="5" id="KW-0812">Transmembrane</keyword>
<dbReference type="PROSITE" id="PS51355">
    <property type="entry name" value="GLUTATHIONE_PEROXID_3"/>
    <property type="match status" value="1"/>
</dbReference>
<reference evidence="6 7" key="1">
    <citation type="submission" date="2011-07" db="EMBL/GenBank/DDBJ databases">
        <authorList>
            <person name="Coyne R."/>
            <person name="Brami D."/>
            <person name="Johnson J."/>
            <person name="Hostetler J."/>
            <person name="Hannick L."/>
            <person name="Clark T."/>
            <person name="Cassidy-Hanley D."/>
            <person name="Inman J."/>
        </authorList>
    </citation>
    <scope>NUCLEOTIDE SEQUENCE [LARGE SCALE GENOMIC DNA]</scope>
    <source>
        <strain evidence="6 7">G5</strain>
    </source>
</reference>
<dbReference type="SUPFAM" id="SSF52833">
    <property type="entry name" value="Thioredoxin-like"/>
    <property type="match status" value="1"/>
</dbReference>
<dbReference type="GO" id="GO:0004601">
    <property type="term" value="F:peroxidase activity"/>
    <property type="evidence" value="ECO:0007669"/>
    <property type="project" value="UniProtKB-KW"/>
</dbReference>
<keyword evidence="2" id="KW-0575">Peroxidase</keyword>
<dbReference type="OrthoDB" id="446890at2759"/>
<sequence length="205" mass="24791">MKFYQLKINKNVYGYLNIIYYFILIKKQNIKNTEIFIFNKILIYITYFYYGKFWNKKIVFFNEYVENQYNSIHEIKSITLDKEEILIGDITKNKVVIVVNLGSQNNCYQEQINKLNELKKRFANQVEILGKLEINGQYIHPLYKFLKRNSVLYNYKIMNGIKINEDFCKFLVDQQGKVYNYFPQNISFDIIQKDIQDILDKQKQT</sequence>
<keyword evidence="4" id="KW-0175">Coiled coil</keyword>
<dbReference type="eggNOG" id="KOG1651">
    <property type="taxonomic scope" value="Eukaryota"/>
</dbReference>
<evidence type="ECO:0000256" key="5">
    <source>
        <dbReference type="SAM" id="Phobius"/>
    </source>
</evidence>
<dbReference type="GO" id="GO:0006979">
    <property type="term" value="P:response to oxidative stress"/>
    <property type="evidence" value="ECO:0007669"/>
    <property type="project" value="InterPro"/>
</dbReference>
<evidence type="ECO:0000256" key="1">
    <source>
        <dbReference type="ARBA" id="ARBA00006926"/>
    </source>
</evidence>
<evidence type="ECO:0000256" key="4">
    <source>
        <dbReference type="SAM" id="Coils"/>
    </source>
</evidence>
<feature type="coiled-coil region" evidence="4">
    <location>
        <begin position="98"/>
        <end position="125"/>
    </location>
</feature>
<dbReference type="AlphaFoldDB" id="G0R2H8"/>